<dbReference type="Proteomes" id="UP000601435">
    <property type="component" value="Unassembled WGS sequence"/>
</dbReference>
<keyword evidence="3" id="KW-1185">Reference proteome</keyword>
<sequence>TESLVEYEERLRQGVEMARPDCRDEAISVAESCLGEAQFQTAYSRFSNNLCRTTPAAARPDGPDHVLRAIGAGISKLLQMPGADPVAVYYRYKGAADAYAEAGGTDPSGRVQARLLYLFVRRPRFRRRDPGEEAPPAPDYFAEAGGVGPIREEPKSRSRSRDPASWEERYQQYRATMPDEQASAAPSLRAHLPEKALPHHYDLASSGPPSGQDSALLAIVQEMRRQREQDAKERAEQLKSMREEKSVFTYSLRDDLPVFGDGDSDLDKHLEAFSDVCMVVKPKGDREKLRLFARTLKGTRRRCYGTIIKEAKHNGDYESKPASVFDRVVAALDASFHESDEAKAMKARARYDSLEKRATQFQEFQVSWLEALTELNSAGVYKCQKDLLYDYLRKIGSFLRDEVSRDRRFWPLRPSPGVKQEFRGVENWKAAEKRGESEALLAEFGRTGAVCNLCAAVGIKDAANTQQDASQTLTAKEKKAAKKKEKEKAGAVVYDSSLQVAEPATRQWRHWPGSLAKVPKDLKTVAAAPSPGYNAQTRTSCAGVELVTLLDSGATCGSLPEWLFAEIYERTAADVAKGFKKGTAIETKFYVILRLLFTPVGKGFPGVVLGLPTIGPKGLQHHVTDAGHRFDKLGLTLPRLELQRETFLTDLTELRVEASLCAALETEVTLESNQVPVAEGPEVAFGHFDPDLSREGMVVMHNSGPLARQWEAGDVVAAGKRRFLKALLGVVGTATATKHWPQTATYLNGYLKGRCEDAGVAAESWNSLAVSFTGDMPLHRELWVEDAEAVKTQHRALVKFDARVQHGVLPHTGERTSVVAYSIYLLDEPLSRLTFCSHSGQLLERCFAPMEFLEFTDPTDTLTVFIHEDFTKASAFAEMQLGELGFDLEANRCGENLVAEGYLVDLCRGSTPGDCSPEFANHLVEDESLVDSILNDEVPTEAYYQAYRAFLHDEFPQARVCVLEHIAELVELCDLCICIGFSLGIDKLVLLKEFLGTANYSRDQIGPKFAVAMDPLRRYLREGDKAFPMTPRGLEAVERLKRFMRKATCLAVPDERAAAIMVAGLTSSLLTAARQVWGELISRCPQIFVGGTLWRTTLSRSQQRRRCGIPF</sequence>
<name>A0A812YLM8_9DINO</name>
<evidence type="ECO:0000256" key="1">
    <source>
        <dbReference type="SAM" id="MobiDB-lite"/>
    </source>
</evidence>
<gene>
    <name evidence="2" type="ORF">SNEC2469_LOCUS23079</name>
</gene>
<evidence type="ECO:0000313" key="3">
    <source>
        <dbReference type="Proteomes" id="UP000601435"/>
    </source>
</evidence>
<dbReference type="OrthoDB" id="415724at2759"/>
<protein>
    <submittedName>
        <fullName evidence="2">Uncharacterized protein</fullName>
    </submittedName>
</protein>
<feature type="region of interest" description="Disordered" evidence="1">
    <location>
        <begin position="127"/>
        <end position="166"/>
    </location>
</feature>
<comment type="caution">
    <text evidence="2">The sequence shown here is derived from an EMBL/GenBank/DDBJ whole genome shotgun (WGS) entry which is preliminary data.</text>
</comment>
<dbReference type="AlphaFoldDB" id="A0A812YLM8"/>
<reference evidence="2" key="1">
    <citation type="submission" date="2021-02" db="EMBL/GenBank/DDBJ databases">
        <authorList>
            <person name="Dougan E. K."/>
            <person name="Rhodes N."/>
            <person name="Thang M."/>
            <person name="Chan C."/>
        </authorList>
    </citation>
    <scope>NUCLEOTIDE SEQUENCE</scope>
</reference>
<accession>A0A812YLM8</accession>
<feature type="compositionally biased region" description="Basic and acidic residues" evidence="1">
    <location>
        <begin position="150"/>
        <end position="166"/>
    </location>
</feature>
<organism evidence="2 3">
    <name type="scientific">Symbiodinium necroappetens</name>
    <dbReference type="NCBI Taxonomy" id="1628268"/>
    <lineage>
        <taxon>Eukaryota</taxon>
        <taxon>Sar</taxon>
        <taxon>Alveolata</taxon>
        <taxon>Dinophyceae</taxon>
        <taxon>Suessiales</taxon>
        <taxon>Symbiodiniaceae</taxon>
        <taxon>Symbiodinium</taxon>
    </lineage>
</organism>
<dbReference type="SUPFAM" id="SSF56672">
    <property type="entry name" value="DNA/RNA polymerases"/>
    <property type="match status" value="1"/>
</dbReference>
<feature type="non-terminal residue" evidence="2">
    <location>
        <position position="1"/>
    </location>
</feature>
<dbReference type="EMBL" id="CAJNJA010042713">
    <property type="protein sequence ID" value="CAE7786512.1"/>
    <property type="molecule type" value="Genomic_DNA"/>
</dbReference>
<evidence type="ECO:0000313" key="2">
    <source>
        <dbReference type="EMBL" id="CAE7786512.1"/>
    </source>
</evidence>
<feature type="non-terminal residue" evidence="2">
    <location>
        <position position="1111"/>
    </location>
</feature>
<dbReference type="InterPro" id="IPR043502">
    <property type="entry name" value="DNA/RNA_pol_sf"/>
</dbReference>
<dbReference type="InterPro" id="IPR043128">
    <property type="entry name" value="Rev_trsase/Diguanyl_cyclase"/>
</dbReference>
<proteinExistence type="predicted"/>
<dbReference type="Gene3D" id="3.30.70.270">
    <property type="match status" value="1"/>
</dbReference>